<dbReference type="PRINTS" id="PR00502">
    <property type="entry name" value="NUDIXFAMILY"/>
</dbReference>
<dbReference type="PROSITE" id="PS00893">
    <property type="entry name" value="NUDIX_BOX"/>
    <property type="match status" value="1"/>
</dbReference>
<comment type="similarity">
    <text evidence="2 4">Belongs to the Nudix hydrolase family.</text>
</comment>
<evidence type="ECO:0000313" key="7">
    <source>
        <dbReference type="Proteomes" id="UP000319213"/>
    </source>
</evidence>
<dbReference type="Gene3D" id="3.90.79.10">
    <property type="entry name" value="Nucleoside Triphosphate Pyrophosphohydrolase"/>
    <property type="match status" value="1"/>
</dbReference>
<name>A0A543J3T2_9ACTN</name>
<dbReference type="AlphaFoldDB" id="A0A543J3T2"/>
<evidence type="ECO:0000256" key="3">
    <source>
        <dbReference type="ARBA" id="ARBA00022801"/>
    </source>
</evidence>
<dbReference type="SUPFAM" id="SSF55811">
    <property type="entry name" value="Nudix"/>
    <property type="match status" value="1"/>
</dbReference>
<organism evidence="6 7">
    <name type="scientific">Thermopolyspora flexuosa</name>
    <dbReference type="NCBI Taxonomy" id="103836"/>
    <lineage>
        <taxon>Bacteria</taxon>
        <taxon>Bacillati</taxon>
        <taxon>Actinomycetota</taxon>
        <taxon>Actinomycetes</taxon>
        <taxon>Streptosporangiales</taxon>
        <taxon>Streptosporangiaceae</taxon>
        <taxon>Thermopolyspora</taxon>
    </lineage>
</organism>
<feature type="domain" description="Nudix hydrolase" evidence="5">
    <location>
        <begin position="19"/>
        <end position="151"/>
    </location>
</feature>
<dbReference type="PANTHER" id="PTHR43046">
    <property type="entry name" value="GDP-MANNOSE MANNOSYL HYDROLASE"/>
    <property type="match status" value="1"/>
</dbReference>
<dbReference type="InterPro" id="IPR015797">
    <property type="entry name" value="NUDIX_hydrolase-like_dom_sf"/>
</dbReference>
<accession>A0A543J3T2</accession>
<gene>
    <name evidence="6" type="ORF">FHX40_4237</name>
</gene>
<comment type="cofactor">
    <cofactor evidence="1">
        <name>Mg(2+)</name>
        <dbReference type="ChEBI" id="CHEBI:18420"/>
    </cofactor>
</comment>
<dbReference type="InterPro" id="IPR020084">
    <property type="entry name" value="NUDIX_hydrolase_CS"/>
</dbReference>
<evidence type="ECO:0000256" key="1">
    <source>
        <dbReference type="ARBA" id="ARBA00001946"/>
    </source>
</evidence>
<evidence type="ECO:0000313" key="6">
    <source>
        <dbReference type="EMBL" id="TQM77472.1"/>
    </source>
</evidence>
<proteinExistence type="inferred from homology"/>
<keyword evidence="7" id="KW-1185">Reference proteome</keyword>
<dbReference type="PROSITE" id="PS51462">
    <property type="entry name" value="NUDIX"/>
    <property type="match status" value="1"/>
</dbReference>
<dbReference type="RefSeq" id="WP_142261190.1">
    <property type="nucleotide sequence ID" value="NZ_BMPV01000002.1"/>
</dbReference>
<dbReference type="Proteomes" id="UP000319213">
    <property type="component" value="Unassembled WGS sequence"/>
</dbReference>
<comment type="caution">
    <text evidence="6">The sequence shown here is derived from an EMBL/GenBank/DDBJ whole genome shotgun (WGS) entry which is preliminary data.</text>
</comment>
<sequence length="161" mass="17753">MPIPEFLAKLRARVGNELMVLPSVAACVFDERGRLLMALHAEAEPLWAPPGGIIEPDESPADAAVREVREEVGLDIRIQGLIGVYGGPEFRCVYPNGDQCAYVTTVYGCTATGTDARPDGVEISDVRWVTEQEAARLPQPRWTPLALPDVFAWWRRTFGAF</sequence>
<keyword evidence="3 4" id="KW-0378">Hydrolase</keyword>
<dbReference type="Pfam" id="PF00293">
    <property type="entry name" value="NUDIX"/>
    <property type="match status" value="1"/>
</dbReference>
<protein>
    <submittedName>
        <fullName evidence="6">ADP-ribose pyrophosphatase YjhB (NUDIX family)</fullName>
    </submittedName>
</protein>
<evidence type="ECO:0000259" key="5">
    <source>
        <dbReference type="PROSITE" id="PS51462"/>
    </source>
</evidence>
<evidence type="ECO:0000256" key="2">
    <source>
        <dbReference type="ARBA" id="ARBA00005582"/>
    </source>
</evidence>
<dbReference type="OrthoDB" id="9814308at2"/>
<evidence type="ECO:0000256" key="4">
    <source>
        <dbReference type="RuleBase" id="RU003476"/>
    </source>
</evidence>
<reference evidence="6 7" key="1">
    <citation type="submission" date="2019-06" db="EMBL/GenBank/DDBJ databases">
        <title>Sequencing the genomes of 1000 actinobacteria strains.</title>
        <authorList>
            <person name="Klenk H.-P."/>
        </authorList>
    </citation>
    <scope>NUCLEOTIDE SEQUENCE [LARGE SCALE GENOMIC DNA]</scope>
    <source>
        <strain evidence="6 7">DSM 43186</strain>
    </source>
</reference>
<dbReference type="InterPro" id="IPR020476">
    <property type="entry name" value="Nudix_hydrolase"/>
</dbReference>
<dbReference type="PANTHER" id="PTHR43046:SF14">
    <property type="entry name" value="MUTT_NUDIX FAMILY PROTEIN"/>
    <property type="match status" value="1"/>
</dbReference>
<dbReference type="EMBL" id="VFPQ01000001">
    <property type="protein sequence ID" value="TQM77472.1"/>
    <property type="molecule type" value="Genomic_DNA"/>
</dbReference>
<dbReference type="GO" id="GO:0016787">
    <property type="term" value="F:hydrolase activity"/>
    <property type="evidence" value="ECO:0007669"/>
    <property type="project" value="UniProtKB-KW"/>
</dbReference>
<dbReference type="InterPro" id="IPR000086">
    <property type="entry name" value="NUDIX_hydrolase_dom"/>
</dbReference>